<organism evidence="2 3">
    <name type="scientific">Gigaspora margarita</name>
    <dbReference type="NCBI Taxonomy" id="4874"/>
    <lineage>
        <taxon>Eukaryota</taxon>
        <taxon>Fungi</taxon>
        <taxon>Fungi incertae sedis</taxon>
        <taxon>Mucoromycota</taxon>
        <taxon>Glomeromycotina</taxon>
        <taxon>Glomeromycetes</taxon>
        <taxon>Diversisporales</taxon>
        <taxon>Gigasporaceae</taxon>
        <taxon>Gigaspora</taxon>
    </lineage>
</organism>
<feature type="domain" description="MULE transposase" evidence="1">
    <location>
        <begin position="267"/>
        <end position="361"/>
    </location>
</feature>
<dbReference type="InterPro" id="IPR018289">
    <property type="entry name" value="MULE_transposase_dom"/>
</dbReference>
<dbReference type="EMBL" id="CAJVQB010008688">
    <property type="protein sequence ID" value="CAG8721975.1"/>
    <property type="molecule type" value="Genomic_DNA"/>
</dbReference>
<protein>
    <submittedName>
        <fullName evidence="2">45308_t:CDS:1</fullName>
    </submittedName>
</protein>
<evidence type="ECO:0000259" key="1">
    <source>
        <dbReference type="Pfam" id="PF10551"/>
    </source>
</evidence>
<evidence type="ECO:0000313" key="2">
    <source>
        <dbReference type="EMBL" id="CAG8721975.1"/>
    </source>
</evidence>
<dbReference type="Pfam" id="PF10551">
    <property type="entry name" value="MULE"/>
    <property type="match status" value="1"/>
</dbReference>
<keyword evidence="3" id="KW-1185">Reference proteome</keyword>
<reference evidence="2 3" key="1">
    <citation type="submission" date="2021-06" db="EMBL/GenBank/DDBJ databases">
        <authorList>
            <person name="Kallberg Y."/>
            <person name="Tangrot J."/>
            <person name="Rosling A."/>
        </authorList>
    </citation>
    <scope>NUCLEOTIDE SEQUENCE [LARGE SCALE GENOMIC DNA]</scope>
    <source>
        <strain evidence="2 3">120-4 pot B 10/14</strain>
    </source>
</reference>
<gene>
    <name evidence="2" type="ORF">GMARGA_LOCUS13602</name>
</gene>
<accession>A0ABN7V3I9</accession>
<name>A0ABN7V3I9_GIGMA</name>
<sequence length="591" mass="69214">MEIEIDERQDFFCTGCSKDKTQVEFITYNAKKESRLNKTCNLCRESNKSAQQRTHKRKKLSIENQDQEQFSIENQDEEQLLIEDQDQDTIYEHIDIDSLVEYICYALNKYRDSVDKENILAFRFGCITDVGLLEMSLKQIADFLIEHIEDADNYKWAYKQVYEGETTTTFHYFCSQRANIFQQTRFRKKQDISKHRDTKSIDRYNCNGMTRIAINHDDSFISAAKYLEKENYKIILYQQLPVRAIAFMTGIYNEFQKSNIQIYECGIDATYKTNDLGFELYTFHAEVEGTGYPLSYLLLENNGNCKDGVRTSIIQAFLTQMRNIGLLPNFLLSDKDFAQLSAGSFVWPETKIQICKWHMKKALMERLCSNKSSRHSSFNPLSPEGKQFPFDKIIPSPIFCSKELQITVWNLMEKHLHQHPYIPTTNVSAIQIGVQKSDRRKQLKSEWKKLQTHKINAEYFTDVNHWICGNHQPPFLYENEQNLTQNYFNNLNNDNSNDNSSNISNNNLTNENLLEPELEDCNILYDQLIASTKKALELLEEQKTAGNLRWGKNIAKNFNSVTKMVNDIESYKKKRVMPLMLKDHNHNTLLF</sequence>
<evidence type="ECO:0000313" key="3">
    <source>
        <dbReference type="Proteomes" id="UP000789901"/>
    </source>
</evidence>
<comment type="caution">
    <text evidence="2">The sequence shown here is derived from an EMBL/GenBank/DDBJ whole genome shotgun (WGS) entry which is preliminary data.</text>
</comment>
<dbReference type="Proteomes" id="UP000789901">
    <property type="component" value="Unassembled WGS sequence"/>
</dbReference>
<proteinExistence type="predicted"/>